<dbReference type="PANTHER" id="PTHR43650:SF1">
    <property type="entry name" value="PYROPHOSPHATE--FRUCTOSE 6-PHOSPHATE 1-PHOSPHOTRANSFERASE SUBUNIT BETA 2"/>
    <property type="match status" value="1"/>
</dbReference>
<sequence length="1383" mass="160110">MDIENAQIHLSELQEERRKHKIALPSILKNKIIIKENDIILNNNEQGLEKYFPNIIKNPLITLEIDNTSLENHNELSWYQTMSTNISDPISKGNSTSNSFIKEMTNIYNDDDIIKLGILFVGLQAPGGHNVICGTLDCLKKKNKKNILYGFINGFEGINEYNFMELKNEYISMFRNSGGFDMINKGVNNMEENHINIKRCFKICRHLDLNGLIIVGGINISKEVAVLSEYFEFIHNSAKKNDNNLDTFTKNDEDISSVTDPYNITNDNTNKLSSSIFIENQKNEYIDHQDSTYTIVSDISDEEVQKKYPKKIRRIKKKTQIISIPKSIHNEIENELVECSLGFDTTIFTTCQYISYLMSYIQTYKKGYHFVKVVGNKSSHIALECFLQTKANIVLISEEIKKKKMTLNDLVNFITDSIKIRYKNGEKKYGIIIIPEGILKNVQDIKNLVNLFLHFKTEFIKNENNKDYDPNLEYIYSPSSKIMNAFKTYIHTNMDKENLNLFQSFPLFFQNQFLVEILSDNFQYTNLGVEELLAFLVKNKVDDIIEEVEFVTHCYGNEVTSALPTNFDCAYSYILGFGCVEMIINKYNGYMCAVTNLKHILSNVNKIKIVGIPVYKFVKIVMDGKKEKTIGCENDEYDKLFMEKHNIGIKTKTKTKKVKLNDEYFLKYKNLRQRYLENDNYQILSGIQYNYYAKDEHEKLFSYYKSGNKISTNDNILIYKSKMENEICNKINFTITGIHNDTEDYDKKDEINIHNFDKNNEQTFNCNYYKHLNSLSKIENILTKGIIKFNTNLIRHNTTIEIIENNFGNKINCDTFNYINKITDFYIIAENPINTKMISKGMSKSVTNKYHNNYSYTNRNDNIYQPFCKSVGVVMLSHVVPGVNNILVGLHQRLSINNLKLIGFIKGIKGLLNNEICIINDNNIKSSINLGGFPLLGNQLSYNTTENEVVHIYNLFKSDNINKIIKTCENNKIINLVFIGDEKVISTMNILNEIFIKKNINIKIITVPISIYNSYDKNLIECSIGYHTTVHIISNIVSNIQRCSINLNKYYYIVKIPANISSSLLLSIQLETHCNICCIGEPVVAGHLINLFTIIEYMSLVIIERINRKKNYGVILLTSNLLFCIKEFDDLCKDVDNNVKTEMEIAQIVNQELVSDQLENLLTKESIEVLKICTKSVKEKLLIKEKRLNEDIDSDFEILLINEIKKYIKNLMDKNKNNNLLYSYKNHMNNLTNTITEKNIKIYSDINYLFYFNTIVKNIDKEINCSIPTHFDNSLAFSHGLLAGIAVENNLVNYVTSVRQLSLSKQNWSSSLYPGFYFINNQNDLEKFKKYHYVSPVPISMKSCQMVTIKYNANMWAYNDSYIYVGPVQYDTNLDTPGYTYMF</sequence>
<dbReference type="UniPathway" id="UPA00109">
    <property type="reaction ID" value="UER00182"/>
</dbReference>
<keyword evidence="4 8" id="KW-0418">Kinase</keyword>
<dbReference type="SUPFAM" id="SSF53784">
    <property type="entry name" value="Phosphofructokinase"/>
    <property type="match status" value="2"/>
</dbReference>
<keyword evidence="1" id="KW-0963">Cytoplasm</keyword>
<reference evidence="8 9" key="1">
    <citation type="submission" date="2020-08" db="EMBL/GenBank/DDBJ databases">
        <authorList>
            <person name="Ramaprasad A."/>
        </authorList>
    </citation>
    <scope>NUCLEOTIDE SEQUENCE [LARGE SCALE GENOMIC DNA]</scope>
</reference>
<keyword evidence="2 8" id="KW-0808">Transferase</keyword>
<dbReference type="Pfam" id="PF00365">
    <property type="entry name" value="PFK"/>
    <property type="match status" value="2"/>
</dbReference>
<keyword evidence="3" id="KW-0479">Metal-binding</keyword>
<evidence type="ECO:0000313" key="8">
    <source>
        <dbReference type="EMBL" id="CAD2104304.1"/>
    </source>
</evidence>
<dbReference type="GO" id="GO:0046872">
    <property type="term" value="F:metal ion binding"/>
    <property type="evidence" value="ECO:0007669"/>
    <property type="project" value="UniProtKB-KW"/>
</dbReference>
<protein>
    <submittedName>
        <fullName evidence="8">ATP-dependent 6-phosphofructokinase, putative</fullName>
        <ecNumber evidence="8">2.7.1.11</ecNumber>
    </submittedName>
</protein>
<name>A0A6V7SXH2_PLAVN</name>
<dbReference type="GO" id="GO:0009749">
    <property type="term" value="P:response to glucose"/>
    <property type="evidence" value="ECO:0007669"/>
    <property type="project" value="TreeGrafter"/>
</dbReference>
<feature type="domain" description="Phosphofructokinase" evidence="7">
    <location>
        <begin position="871"/>
        <end position="1085"/>
    </location>
</feature>
<dbReference type="EC" id="2.7.1.11" evidence="8"/>
<dbReference type="Gene3D" id="3.40.50.450">
    <property type="match status" value="3"/>
</dbReference>
<dbReference type="InterPro" id="IPR035966">
    <property type="entry name" value="PKF_sf"/>
</dbReference>
<evidence type="ECO:0000256" key="4">
    <source>
        <dbReference type="ARBA" id="ARBA00022777"/>
    </source>
</evidence>
<dbReference type="Gene3D" id="3.40.50.460">
    <property type="entry name" value="Phosphofructokinase domain"/>
    <property type="match status" value="1"/>
</dbReference>
<dbReference type="PANTHER" id="PTHR43650">
    <property type="entry name" value="PYROPHOSPHATE--FRUCTOSE 6-PHOSPHATE 1-PHOSPHOTRANSFERASE"/>
    <property type="match status" value="1"/>
</dbReference>
<dbReference type="GO" id="GO:0003872">
    <property type="term" value="F:6-phosphofructokinase activity"/>
    <property type="evidence" value="ECO:0007669"/>
    <property type="project" value="UniProtKB-EC"/>
</dbReference>
<dbReference type="VEuPathDB" id="PlasmoDB:PVPCR_0902600"/>
<evidence type="ECO:0000256" key="1">
    <source>
        <dbReference type="ARBA" id="ARBA00022490"/>
    </source>
</evidence>
<dbReference type="InterPro" id="IPR000023">
    <property type="entry name" value="Phosphofructokinase_dom"/>
</dbReference>
<dbReference type="Proteomes" id="UP000515697">
    <property type="component" value="Chromosome PVSEL_09"/>
</dbReference>
<feature type="domain" description="Phosphofructokinase" evidence="7">
    <location>
        <begin position="115"/>
        <end position="448"/>
    </location>
</feature>
<evidence type="ECO:0000256" key="6">
    <source>
        <dbReference type="ARBA" id="ARBA00023152"/>
    </source>
</evidence>
<dbReference type="VEuPathDB" id="PlasmoDB:PVLDE_0902600"/>
<keyword evidence="5" id="KW-0460">Magnesium</keyword>
<gene>
    <name evidence="8" type="ORF">PVSEL_0902580</name>
</gene>
<accession>A0A6V7SXH2</accession>
<dbReference type="GO" id="GO:0005829">
    <property type="term" value="C:cytosol"/>
    <property type="evidence" value="ECO:0007669"/>
    <property type="project" value="TreeGrafter"/>
</dbReference>
<evidence type="ECO:0000259" key="7">
    <source>
        <dbReference type="Pfam" id="PF00365"/>
    </source>
</evidence>
<evidence type="ECO:0000256" key="3">
    <source>
        <dbReference type="ARBA" id="ARBA00022723"/>
    </source>
</evidence>
<dbReference type="EMBL" id="LR865430">
    <property type="protein sequence ID" value="CAD2104304.1"/>
    <property type="molecule type" value="Genomic_DNA"/>
</dbReference>
<organism evidence="8 9">
    <name type="scientific">Plasmodium vinckei</name>
    <dbReference type="NCBI Taxonomy" id="5860"/>
    <lineage>
        <taxon>Eukaryota</taxon>
        <taxon>Sar</taxon>
        <taxon>Alveolata</taxon>
        <taxon>Apicomplexa</taxon>
        <taxon>Aconoidasida</taxon>
        <taxon>Haemosporida</taxon>
        <taxon>Plasmodiidae</taxon>
        <taxon>Plasmodium</taxon>
        <taxon>Plasmodium (Vinckeia)</taxon>
    </lineage>
</organism>
<evidence type="ECO:0000313" key="9">
    <source>
        <dbReference type="Proteomes" id="UP000515697"/>
    </source>
</evidence>
<dbReference type="VEuPathDB" id="PlasmoDB:PVSEL_0902580"/>
<keyword evidence="6" id="KW-0324">Glycolysis</keyword>
<proteinExistence type="predicted"/>
<dbReference type="VEuPathDB" id="PlasmoDB:PVBDA_0902630"/>
<dbReference type="VEuPathDB" id="PlasmoDB:PVVCY_0902650"/>
<evidence type="ECO:0000256" key="2">
    <source>
        <dbReference type="ARBA" id="ARBA00022679"/>
    </source>
</evidence>
<evidence type="ECO:0000256" key="5">
    <source>
        <dbReference type="ARBA" id="ARBA00022842"/>
    </source>
</evidence>